<dbReference type="PANTHER" id="PTHR12304">
    <property type="entry name" value="INOSINE-URIDINE PREFERRING NUCLEOSIDE HYDROLASE"/>
    <property type="match status" value="1"/>
</dbReference>
<dbReference type="EMBL" id="LQPZ01000050">
    <property type="protein sequence ID" value="ORW99220.1"/>
    <property type="molecule type" value="Genomic_DNA"/>
</dbReference>
<reference evidence="4 5" key="1">
    <citation type="submission" date="2016-01" db="EMBL/GenBank/DDBJ databases">
        <title>The new phylogeny of the genus Mycobacterium.</title>
        <authorList>
            <person name="Tarcisio F."/>
            <person name="Conor M."/>
            <person name="Antonella G."/>
            <person name="Elisabetta G."/>
            <person name="Giulia F.S."/>
            <person name="Sara T."/>
            <person name="Anna F."/>
            <person name="Clotilde B."/>
            <person name="Roberto B."/>
            <person name="Veronica D.S."/>
            <person name="Fabio R."/>
            <person name="Monica P."/>
            <person name="Olivier J."/>
            <person name="Enrico T."/>
            <person name="Nicola S."/>
        </authorList>
    </citation>
    <scope>NUCLEOTIDE SEQUENCE [LARGE SCALE GENOMIC DNA]</scope>
    <source>
        <strain evidence="4 5">DSM 44153</strain>
    </source>
</reference>
<dbReference type="STRING" id="1798.AWC30_16850"/>
<feature type="domain" description="Inosine/uridine-preferring nucleoside hydrolase" evidence="3">
    <location>
        <begin position="1"/>
        <end position="288"/>
    </location>
</feature>
<dbReference type="InterPro" id="IPR036452">
    <property type="entry name" value="Ribo_hydro-like"/>
</dbReference>
<dbReference type="GO" id="GO:0006152">
    <property type="term" value="P:purine nucleoside catabolic process"/>
    <property type="evidence" value="ECO:0007669"/>
    <property type="project" value="TreeGrafter"/>
</dbReference>
<evidence type="ECO:0000313" key="5">
    <source>
        <dbReference type="Proteomes" id="UP000193090"/>
    </source>
</evidence>
<dbReference type="GO" id="GO:0005829">
    <property type="term" value="C:cytosol"/>
    <property type="evidence" value="ECO:0007669"/>
    <property type="project" value="TreeGrafter"/>
</dbReference>
<dbReference type="Proteomes" id="UP000193090">
    <property type="component" value="Unassembled WGS sequence"/>
</dbReference>
<accession>A0A1X2EFP1</accession>
<protein>
    <submittedName>
        <fullName evidence="4">Nucleoside hydrolase</fullName>
    </submittedName>
</protein>
<gene>
    <name evidence="4" type="ORF">AWC30_16850</name>
</gene>
<name>A0A1X2EFP1_9MYCO</name>
<keyword evidence="1 4" id="KW-0378">Hydrolase</keyword>
<keyword evidence="5" id="KW-1185">Reference proteome</keyword>
<comment type="caution">
    <text evidence="4">The sequence shown here is derived from an EMBL/GenBank/DDBJ whole genome shotgun (WGS) entry which is preliminary data.</text>
</comment>
<sequence>MALVYLLAGADADLVGVACTAGNVAVDQVCRNNLDLLAFCGAGVPVSRGADGPLAGPSPTGSAHGAGGLGYARLPTATTAPTGYDAATAWIRAAHAHPGRLVGVVTGPLTNLALAVRTDPELPTLLDRLVVMGGAYGRPGEPATAAEWNISVDPEAAAEVLAAWPPAAPPILCGLELTTQIVMTPGHFDELARVAGSESNPLLAVLEDAMRYYFQAHHDRGYGYLAHLHDPLAAAVALDPALVATRSATVTVERSDLEYRGLTRTDWTGRRDANAQIGVQVDPAAFLDRFVQRVGGFAARLAYS</sequence>
<evidence type="ECO:0000313" key="4">
    <source>
        <dbReference type="EMBL" id="ORW99220.1"/>
    </source>
</evidence>
<dbReference type="GO" id="GO:0008477">
    <property type="term" value="F:purine nucleosidase activity"/>
    <property type="evidence" value="ECO:0007669"/>
    <property type="project" value="TreeGrafter"/>
</dbReference>
<dbReference type="InterPro" id="IPR001910">
    <property type="entry name" value="Inosine/uridine_hydrolase_dom"/>
</dbReference>
<dbReference type="InterPro" id="IPR023186">
    <property type="entry name" value="IUNH"/>
</dbReference>
<dbReference type="OrthoDB" id="9797882at2"/>
<evidence type="ECO:0000259" key="3">
    <source>
        <dbReference type="Pfam" id="PF01156"/>
    </source>
</evidence>
<keyword evidence="2" id="KW-0326">Glycosidase</keyword>
<dbReference type="SUPFAM" id="SSF53590">
    <property type="entry name" value="Nucleoside hydrolase"/>
    <property type="match status" value="1"/>
</dbReference>
<evidence type="ECO:0000256" key="1">
    <source>
        <dbReference type="ARBA" id="ARBA00022801"/>
    </source>
</evidence>
<dbReference type="Pfam" id="PF01156">
    <property type="entry name" value="IU_nuc_hydro"/>
    <property type="match status" value="1"/>
</dbReference>
<dbReference type="PANTHER" id="PTHR12304:SF4">
    <property type="entry name" value="URIDINE NUCLEOSIDASE"/>
    <property type="match status" value="1"/>
</dbReference>
<dbReference type="Gene3D" id="3.90.245.10">
    <property type="entry name" value="Ribonucleoside hydrolase-like"/>
    <property type="match status" value="1"/>
</dbReference>
<proteinExistence type="predicted"/>
<organism evidence="4 5">
    <name type="scientific">Mycolicibacillus trivialis</name>
    <dbReference type="NCBI Taxonomy" id="1798"/>
    <lineage>
        <taxon>Bacteria</taxon>
        <taxon>Bacillati</taxon>
        <taxon>Actinomycetota</taxon>
        <taxon>Actinomycetes</taxon>
        <taxon>Mycobacteriales</taxon>
        <taxon>Mycobacteriaceae</taxon>
        <taxon>Mycolicibacillus</taxon>
    </lineage>
</organism>
<dbReference type="AlphaFoldDB" id="A0A1X2EFP1"/>
<evidence type="ECO:0000256" key="2">
    <source>
        <dbReference type="ARBA" id="ARBA00023295"/>
    </source>
</evidence>